<sequence length="182" mass="19877">MLKKFIAYSALVALVSGCAGNTTRYQDARTVSSINSLAGVPYAGYLGVAAMAADVVSKVGKPKTGVISPGIMNHLLSSPMYLEKWIPRKKNGVLLTVENTPQISRDYTETYAKTVPRLIGGDFGDGGEVVVKKNIEAWRDGKRVVAEYHGPNGVKVICVSDNNKPFNIMTREEWENQKDLNK</sequence>
<dbReference type="OrthoDB" id="4494979at2"/>
<dbReference type="RefSeq" id="WP_011733881.1">
    <property type="nucleotide sequence ID" value="NC_008607.1"/>
</dbReference>
<dbReference type="KEGG" id="ppd:Ppro_3773"/>
<dbReference type="HOGENOM" id="CLU_1480701_0_0_7"/>
<evidence type="ECO:0000313" key="2">
    <source>
        <dbReference type="EMBL" id="ABL01362.1"/>
    </source>
</evidence>
<feature type="signal peptide" evidence="1">
    <location>
        <begin position="1"/>
        <end position="21"/>
    </location>
</feature>
<gene>
    <name evidence="2" type="ordered locus">Ppro_3773</name>
</gene>
<keyword evidence="3" id="KW-1185">Reference proteome</keyword>
<dbReference type="EMBL" id="CP000483">
    <property type="protein sequence ID" value="ABL01362.1"/>
    <property type="molecule type" value="Genomic_DNA"/>
</dbReference>
<reference evidence="2 3" key="1">
    <citation type="submission" date="2006-10" db="EMBL/GenBank/DDBJ databases">
        <title>Complete sequence of plasmid pPRO1 of Pelobacter propionicus DSM 2379.</title>
        <authorList>
            <consortium name="US DOE Joint Genome Institute"/>
            <person name="Copeland A."/>
            <person name="Lucas S."/>
            <person name="Lapidus A."/>
            <person name="Barry K."/>
            <person name="Detter J.C."/>
            <person name="Glavina del Rio T."/>
            <person name="Hammon N."/>
            <person name="Israni S."/>
            <person name="Dalin E."/>
            <person name="Tice H."/>
            <person name="Pitluck S."/>
            <person name="Saunders E."/>
            <person name="Brettin T."/>
            <person name="Bruce D."/>
            <person name="Han C."/>
            <person name="Tapia R."/>
            <person name="Schmutz J."/>
            <person name="Larimer F."/>
            <person name="Land M."/>
            <person name="Hauser L."/>
            <person name="Kyrpides N."/>
            <person name="Kim E."/>
            <person name="Lovley D."/>
            <person name="Richardson P."/>
        </authorList>
    </citation>
    <scope>NUCLEOTIDE SEQUENCE [LARGE SCALE GENOMIC DNA]</scope>
    <source>
        <strain evidence="3">DSM 2379 / NBRC 103807 / OttBd1</strain>
        <plasmid evidence="3">Plasmid pPRO1</plasmid>
    </source>
</reference>
<evidence type="ECO:0000313" key="3">
    <source>
        <dbReference type="Proteomes" id="UP000006732"/>
    </source>
</evidence>
<proteinExistence type="predicted"/>
<keyword evidence="1" id="KW-0732">Signal</keyword>
<dbReference type="AlphaFoldDB" id="A0R7Q4"/>
<protein>
    <recommendedName>
        <fullName evidence="4">Lipoprotein</fullName>
    </recommendedName>
</protein>
<dbReference type="PROSITE" id="PS51257">
    <property type="entry name" value="PROKAR_LIPOPROTEIN"/>
    <property type="match status" value="1"/>
</dbReference>
<evidence type="ECO:0000256" key="1">
    <source>
        <dbReference type="SAM" id="SignalP"/>
    </source>
</evidence>
<feature type="chain" id="PRO_5002629738" description="Lipoprotein" evidence="1">
    <location>
        <begin position="22"/>
        <end position="182"/>
    </location>
</feature>
<organism evidence="2 3">
    <name type="scientific">Pelobacter propionicus (strain DSM 2379 / NBRC 103807 / OttBd1)</name>
    <dbReference type="NCBI Taxonomy" id="338966"/>
    <lineage>
        <taxon>Bacteria</taxon>
        <taxon>Pseudomonadati</taxon>
        <taxon>Thermodesulfobacteriota</taxon>
        <taxon>Desulfuromonadia</taxon>
        <taxon>Desulfuromonadales</taxon>
        <taxon>Desulfuromonadaceae</taxon>
        <taxon>Pelobacter</taxon>
    </lineage>
</organism>
<geneLocation type="plasmid" evidence="2 3">
    <name>pPRO1</name>
</geneLocation>
<evidence type="ECO:0008006" key="4">
    <source>
        <dbReference type="Google" id="ProtNLM"/>
    </source>
</evidence>
<name>A0R7Q4_PELPD</name>
<accession>A0R7Q4</accession>
<keyword evidence="2" id="KW-0614">Plasmid</keyword>
<dbReference type="Proteomes" id="UP000006732">
    <property type="component" value="Plasmid pPRO1"/>
</dbReference>